<dbReference type="EMBL" id="CP024923">
    <property type="protein sequence ID" value="ATY31168.1"/>
    <property type="molecule type" value="Genomic_DNA"/>
</dbReference>
<evidence type="ECO:0000256" key="1">
    <source>
        <dbReference type="ARBA" id="ARBA00004167"/>
    </source>
</evidence>
<dbReference type="OrthoDB" id="9804152at2"/>
<accession>A0A2K8MBB3</accession>
<evidence type="ECO:0000313" key="6">
    <source>
        <dbReference type="EMBL" id="ATY31168.1"/>
    </source>
</evidence>
<dbReference type="InterPro" id="IPR023353">
    <property type="entry name" value="LemA-like_dom_sf"/>
</dbReference>
<reference evidence="6 7" key="1">
    <citation type="submission" date="2017-11" db="EMBL/GenBank/DDBJ databases">
        <title>Complete genome sequence of Sphingomonas sp. Strain Cra20, a psychrotolerant potential plant growth promoting rhizobacteria.</title>
        <authorList>
            <person name="Luo Y."/>
        </authorList>
    </citation>
    <scope>NUCLEOTIDE SEQUENCE [LARGE SCALE GENOMIC DNA]</scope>
    <source>
        <strain evidence="6 7">Cra20</strain>
    </source>
</reference>
<dbReference type="KEGG" id="sphc:CVN68_03545"/>
<dbReference type="InterPro" id="IPR007156">
    <property type="entry name" value="MamQ_LemA"/>
</dbReference>
<dbReference type="Gene3D" id="1.20.1440.20">
    <property type="entry name" value="LemA-like domain"/>
    <property type="match status" value="1"/>
</dbReference>
<proteinExistence type="inferred from homology"/>
<keyword evidence="5" id="KW-0472">Membrane</keyword>
<keyword evidence="7" id="KW-1185">Reference proteome</keyword>
<dbReference type="Proteomes" id="UP000229081">
    <property type="component" value="Chromosome"/>
</dbReference>
<protein>
    <recommendedName>
        <fullName evidence="8">LemA family protein</fullName>
    </recommendedName>
</protein>
<evidence type="ECO:0000256" key="4">
    <source>
        <dbReference type="ARBA" id="ARBA00022989"/>
    </source>
</evidence>
<sequence>MWIALAILALAGLLFILIYNRLVRARALVREGWSGITVQLRRRADLVPNLVATVQGYAAHERDLLDDVTAHRSDAVKAARPEDAARADATLGGMLGHMQKDVKHARQSAIPSHATSYVAYEAACQAEERPWLASR</sequence>
<dbReference type="GO" id="GO:0016020">
    <property type="term" value="C:membrane"/>
    <property type="evidence" value="ECO:0007669"/>
    <property type="project" value="UniProtKB-SubCell"/>
</dbReference>
<dbReference type="PANTHER" id="PTHR34478">
    <property type="entry name" value="PROTEIN LEMA"/>
    <property type="match status" value="1"/>
</dbReference>
<dbReference type="AlphaFoldDB" id="A0A2K8MBB3"/>
<keyword evidence="4" id="KW-1133">Transmembrane helix</keyword>
<dbReference type="Pfam" id="PF04011">
    <property type="entry name" value="LemA"/>
    <property type="match status" value="1"/>
</dbReference>
<gene>
    <name evidence="6" type="ORF">CVN68_03545</name>
</gene>
<dbReference type="PANTHER" id="PTHR34478:SF1">
    <property type="entry name" value="PROTEIN LEMA"/>
    <property type="match status" value="1"/>
</dbReference>
<keyword evidence="3" id="KW-0812">Transmembrane</keyword>
<comment type="subcellular location">
    <subcellularLocation>
        <location evidence="1">Membrane</location>
        <topology evidence="1">Single-pass membrane protein</topology>
    </subcellularLocation>
</comment>
<comment type="similarity">
    <text evidence="2">Belongs to the LemA family.</text>
</comment>
<name>A0A2K8MBB3_9SPHN</name>
<evidence type="ECO:0000256" key="3">
    <source>
        <dbReference type="ARBA" id="ARBA00022692"/>
    </source>
</evidence>
<dbReference type="SUPFAM" id="SSF140478">
    <property type="entry name" value="LemA-like"/>
    <property type="match status" value="1"/>
</dbReference>
<evidence type="ECO:0000313" key="7">
    <source>
        <dbReference type="Proteomes" id="UP000229081"/>
    </source>
</evidence>
<evidence type="ECO:0000256" key="5">
    <source>
        <dbReference type="ARBA" id="ARBA00023136"/>
    </source>
</evidence>
<evidence type="ECO:0000256" key="2">
    <source>
        <dbReference type="ARBA" id="ARBA00008854"/>
    </source>
</evidence>
<evidence type="ECO:0008006" key="8">
    <source>
        <dbReference type="Google" id="ProtNLM"/>
    </source>
</evidence>
<organism evidence="6 7">
    <name type="scientific">Sphingomonas psychrotolerans</name>
    <dbReference type="NCBI Taxonomy" id="1327635"/>
    <lineage>
        <taxon>Bacteria</taxon>
        <taxon>Pseudomonadati</taxon>
        <taxon>Pseudomonadota</taxon>
        <taxon>Alphaproteobacteria</taxon>
        <taxon>Sphingomonadales</taxon>
        <taxon>Sphingomonadaceae</taxon>
        <taxon>Sphingomonas</taxon>
    </lineage>
</organism>